<organism evidence="8 9">
    <name type="scientific">Trichoderma simmonsii</name>
    <dbReference type="NCBI Taxonomy" id="1491479"/>
    <lineage>
        <taxon>Eukaryota</taxon>
        <taxon>Fungi</taxon>
        <taxon>Dikarya</taxon>
        <taxon>Ascomycota</taxon>
        <taxon>Pezizomycotina</taxon>
        <taxon>Sordariomycetes</taxon>
        <taxon>Hypocreomycetidae</taxon>
        <taxon>Hypocreales</taxon>
        <taxon>Hypocreaceae</taxon>
        <taxon>Trichoderma</taxon>
    </lineage>
</organism>
<dbReference type="InterPro" id="IPR012951">
    <property type="entry name" value="BBE"/>
</dbReference>
<keyword evidence="3" id="KW-0285">Flavoprotein</keyword>
<dbReference type="PANTHER" id="PTHR42973:SF9">
    <property type="entry name" value="FAD-BINDING PCMH-TYPE DOMAIN-CONTAINING PROTEIN-RELATED"/>
    <property type="match status" value="1"/>
</dbReference>
<dbReference type="InterPro" id="IPR050416">
    <property type="entry name" value="FAD-linked_Oxidoreductase"/>
</dbReference>
<evidence type="ECO:0000313" key="9">
    <source>
        <dbReference type="Proteomes" id="UP000826661"/>
    </source>
</evidence>
<keyword evidence="6" id="KW-0732">Signal</keyword>
<evidence type="ECO:0000256" key="3">
    <source>
        <dbReference type="ARBA" id="ARBA00022630"/>
    </source>
</evidence>
<sequence length="479" mass="52918">MARFRLSSLLAFLCVLENAVALPQGYSNEPEPDLKPLLTDPIRKWSLNTTVSFPNSPAFNASTERWTIADPPTYVAAIRPGTEEDIGKVISLAKTKRFPFLTRGAGHGYAASLGDFQLGLSLDLSQWKHLEIDKRAQTLTVGPGITFAEIFDPLFNAGFYIQTGSCSCPSMIGVTLGGGIGRLMGKYGLLVDALQSVRMVGADGKVITVSATSHPDLWWGIRGAGANFGVITSATYKVHPLVNNGNVFVADFYVPVERSREYFDMIEANYSNMPDNLAQVMVGIWNRTISSVQLVGDWVYYGTEKEARKALAPVGFDEFICQPNQPRSLFSLNQKIYSSDGYQAGFKKIEKYFYDHPGGRDTTLVIENFPNQAVAAIPDDSTAFPWRDLKGFVQVSFAWAAGDEATARASNKLGEELRNQFTATSGYSEKAVFVNYARGDESIESLYGKRKLPRLAQLKKKYDPSNLFAYNHPLPMHYP</sequence>
<name>A0A8G0LH26_9HYPO</name>
<reference evidence="8 9" key="1">
    <citation type="journal article" date="2021" name="BMC Genomics">
        <title>Telomere-to-telomere genome assembly of asparaginase-producing Trichoderma simmonsii.</title>
        <authorList>
            <person name="Chung D."/>
            <person name="Kwon Y.M."/>
            <person name="Yang Y."/>
        </authorList>
    </citation>
    <scope>NUCLEOTIDE SEQUENCE [LARGE SCALE GENOMIC DNA]</scope>
    <source>
        <strain evidence="8 9">GH-Sj1</strain>
    </source>
</reference>
<dbReference type="PROSITE" id="PS51387">
    <property type="entry name" value="FAD_PCMH"/>
    <property type="match status" value="1"/>
</dbReference>
<dbReference type="SUPFAM" id="SSF56176">
    <property type="entry name" value="FAD-binding/transporter-associated domain-like"/>
    <property type="match status" value="1"/>
</dbReference>
<evidence type="ECO:0000259" key="7">
    <source>
        <dbReference type="PROSITE" id="PS51387"/>
    </source>
</evidence>
<evidence type="ECO:0000256" key="6">
    <source>
        <dbReference type="SAM" id="SignalP"/>
    </source>
</evidence>
<dbReference type="PANTHER" id="PTHR42973">
    <property type="entry name" value="BINDING OXIDOREDUCTASE, PUTATIVE (AFU_ORTHOLOGUE AFUA_1G17690)-RELATED"/>
    <property type="match status" value="1"/>
</dbReference>
<dbReference type="Pfam" id="PF08031">
    <property type="entry name" value="BBE"/>
    <property type="match status" value="1"/>
</dbReference>
<gene>
    <name evidence="8" type="ORF">H0G86_006900</name>
</gene>
<dbReference type="GO" id="GO:0016491">
    <property type="term" value="F:oxidoreductase activity"/>
    <property type="evidence" value="ECO:0007669"/>
    <property type="project" value="UniProtKB-KW"/>
</dbReference>
<keyword evidence="5" id="KW-0560">Oxidoreductase</keyword>
<evidence type="ECO:0000256" key="1">
    <source>
        <dbReference type="ARBA" id="ARBA00001974"/>
    </source>
</evidence>
<keyword evidence="9" id="KW-1185">Reference proteome</keyword>
<dbReference type="InterPro" id="IPR016166">
    <property type="entry name" value="FAD-bd_PCMH"/>
</dbReference>
<dbReference type="GO" id="GO:0071949">
    <property type="term" value="F:FAD binding"/>
    <property type="evidence" value="ECO:0007669"/>
    <property type="project" value="InterPro"/>
</dbReference>
<dbReference type="InterPro" id="IPR036318">
    <property type="entry name" value="FAD-bd_PCMH-like_sf"/>
</dbReference>
<keyword evidence="4" id="KW-0274">FAD</keyword>
<evidence type="ECO:0000256" key="4">
    <source>
        <dbReference type="ARBA" id="ARBA00022827"/>
    </source>
</evidence>
<dbReference type="Gene3D" id="3.30.465.10">
    <property type="match status" value="2"/>
</dbReference>
<feature type="domain" description="FAD-binding PCMH-type" evidence="7">
    <location>
        <begin position="67"/>
        <end position="241"/>
    </location>
</feature>
<dbReference type="InterPro" id="IPR006094">
    <property type="entry name" value="Oxid_FAD_bind_N"/>
</dbReference>
<protein>
    <submittedName>
        <fullName evidence="8">FAD-binding PCMH-type domain-containing protein</fullName>
    </submittedName>
</protein>
<proteinExistence type="inferred from homology"/>
<evidence type="ECO:0000256" key="5">
    <source>
        <dbReference type="ARBA" id="ARBA00023002"/>
    </source>
</evidence>
<dbReference type="Proteomes" id="UP000826661">
    <property type="component" value="Chromosome III"/>
</dbReference>
<dbReference type="AlphaFoldDB" id="A0A8G0LH26"/>
<accession>A0A8G0LH26</accession>
<dbReference type="Pfam" id="PF01565">
    <property type="entry name" value="FAD_binding_4"/>
    <property type="match status" value="1"/>
</dbReference>
<feature type="signal peptide" evidence="6">
    <location>
        <begin position="1"/>
        <end position="21"/>
    </location>
</feature>
<evidence type="ECO:0000313" key="8">
    <source>
        <dbReference type="EMBL" id="QYS99784.1"/>
    </source>
</evidence>
<comment type="similarity">
    <text evidence="2">Belongs to the oxygen-dependent FAD-linked oxidoreductase family.</text>
</comment>
<dbReference type="EMBL" id="CP075866">
    <property type="protein sequence ID" value="QYS99784.1"/>
    <property type="molecule type" value="Genomic_DNA"/>
</dbReference>
<comment type="cofactor">
    <cofactor evidence="1">
        <name>FAD</name>
        <dbReference type="ChEBI" id="CHEBI:57692"/>
    </cofactor>
</comment>
<feature type="chain" id="PRO_5034888875" evidence="6">
    <location>
        <begin position="22"/>
        <end position="479"/>
    </location>
</feature>
<dbReference type="InterPro" id="IPR016169">
    <property type="entry name" value="FAD-bd_PCMH_sub2"/>
</dbReference>
<evidence type="ECO:0000256" key="2">
    <source>
        <dbReference type="ARBA" id="ARBA00005466"/>
    </source>
</evidence>